<keyword evidence="2 5" id="KW-0489">Methyltransferase</keyword>
<keyword evidence="4 5" id="KW-0949">S-adenosyl-L-methionine</keyword>
<protein>
    <recommendedName>
        <fullName evidence="5">Demethylmenaquinone methyltransferase</fullName>
        <ecNumber evidence="5">2.1.1.163</ecNumber>
    </recommendedName>
</protein>
<evidence type="ECO:0000256" key="1">
    <source>
        <dbReference type="ARBA" id="ARBA00022428"/>
    </source>
</evidence>
<reference evidence="6" key="1">
    <citation type="submission" date="2022-10" db="EMBL/GenBank/DDBJ databases">
        <authorList>
            <person name="Yu W.X."/>
        </authorList>
    </citation>
    <scope>NUCLEOTIDE SEQUENCE</scope>
    <source>
        <strain evidence="6">AAT</strain>
    </source>
</reference>
<dbReference type="PROSITE" id="PS01183">
    <property type="entry name" value="UBIE_1"/>
    <property type="match status" value="1"/>
</dbReference>
<feature type="binding site" evidence="5">
    <location>
        <begin position="113"/>
        <end position="114"/>
    </location>
    <ligand>
        <name>S-adenosyl-L-methionine</name>
        <dbReference type="ChEBI" id="CHEBI:59789"/>
    </ligand>
</feature>
<dbReference type="InterPro" id="IPR029063">
    <property type="entry name" value="SAM-dependent_MTases_sf"/>
</dbReference>
<gene>
    <name evidence="6" type="primary">ubiE</name>
    <name evidence="5" type="synonym">menG</name>
    <name evidence="6" type="ORF">OM075_07070</name>
</gene>
<dbReference type="NCBIfam" id="NF001244">
    <property type="entry name" value="PRK00216.1-5"/>
    <property type="match status" value="1"/>
</dbReference>
<dbReference type="AlphaFoldDB" id="A0AAE3M3S2"/>
<evidence type="ECO:0000256" key="5">
    <source>
        <dbReference type="HAMAP-Rule" id="MF_01813"/>
    </source>
</evidence>
<dbReference type="Gene3D" id="3.40.50.150">
    <property type="entry name" value="Vaccinia Virus protein VP39"/>
    <property type="match status" value="1"/>
</dbReference>
<comment type="caution">
    <text evidence="5">Lacks conserved residue(s) required for the propagation of feature annotation.</text>
</comment>
<dbReference type="PANTHER" id="PTHR43591:SF24">
    <property type="entry name" value="2-METHOXY-6-POLYPRENYL-1,4-BENZOQUINOL METHYLASE, MITOCHONDRIAL"/>
    <property type="match status" value="1"/>
</dbReference>
<feature type="binding site" evidence="5">
    <location>
        <position position="66"/>
    </location>
    <ligand>
        <name>S-adenosyl-L-methionine</name>
        <dbReference type="ChEBI" id="CHEBI:59789"/>
    </ligand>
</feature>
<dbReference type="InterPro" id="IPR004033">
    <property type="entry name" value="UbiE/COQ5_MeTrFase"/>
</dbReference>
<dbReference type="Proteomes" id="UP001209229">
    <property type="component" value="Unassembled WGS sequence"/>
</dbReference>
<evidence type="ECO:0000256" key="2">
    <source>
        <dbReference type="ARBA" id="ARBA00022603"/>
    </source>
</evidence>
<keyword evidence="1 5" id="KW-0474">Menaquinone biosynthesis</keyword>
<comment type="function">
    <text evidence="5">Methyltransferase required for the conversion of demethylmenaquinol (DMKH2) to menaquinol (MKH2).</text>
</comment>
<comment type="pathway">
    <text evidence="5">Quinol/quinone metabolism; menaquinone biosynthesis; menaquinol from 1,4-dihydroxy-2-naphthoate: step 2/2.</text>
</comment>
<name>A0AAE3M3S2_9BACT</name>
<evidence type="ECO:0000313" key="6">
    <source>
        <dbReference type="EMBL" id="MCW3786220.1"/>
    </source>
</evidence>
<comment type="similarity">
    <text evidence="5">Belongs to the class I-like SAM-binding methyltransferase superfamily. MenG/UbiE family.</text>
</comment>
<dbReference type="InterPro" id="IPR023576">
    <property type="entry name" value="UbiE/COQ5_MeTrFase_CS"/>
</dbReference>
<comment type="caution">
    <text evidence="6">The sequence shown here is derived from an EMBL/GenBank/DDBJ whole genome shotgun (WGS) entry which is preliminary data.</text>
</comment>
<keyword evidence="3 5" id="KW-0808">Transferase</keyword>
<evidence type="ECO:0000313" key="7">
    <source>
        <dbReference type="Proteomes" id="UP001209229"/>
    </source>
</evidence>
<dbReference type="SUPFAM" id="SSF53335">
    <property type="entry name" value="S-adenosyl-L-methionine-dependent methyltransferases"/>
    <property type="match status" value="1"/>
</dbReference>
<dbReference type="GO" id="GO:0009234">
    <property type="term" value="P:menaquinone biosynthetic process"/>
    <property type="evidence" value="ECO:0007669"/>
    <property type="project" value="UniProtKB-UniRule"/>
</dbReference>
<feature type="binding site" evidence="5">
    <location>
        <position position="85"/>
    </location>
    <ligand>
        <name>S-adenosyl-L-methionine</name>
        <dbReference type="ChEBI" id="CHEBI:59789"/>
    </ligand>
</feature>
<dbReference type="EMBL" id="JAPDPJ010000011">
    <property type="protein sequence ID" value="MCW3786220.1"/>
    <property type="molecule type" value="Genomic_DNA"/>
</dbReference>
<organism evidence="6 7">
    <name type="scientific">Plebeiibacterium sediminum</name>
    <dbReference type="NCBI Taxonomy" id="2992112"/>
    <lineage>
        <taxon>Bacteria</taxon>
        <taxon>Pseudomonadati</taxon>
        <taxon>Bacteroidota</taxon>
        <taxon>Bacteroidia</taxon>
        <taxon>Marinilabiliales</taxon>
        <taxon>Marinilabiliaceae</taxon>
        <taxon>Plebeiibacterium</taxon>
    </lineage>
</organism>
<dbReference type="PANTHER" id="PTHR43591">
    <property type="entry name" value="METHYLTRANSFERASE"/>
    <property type="match status" value="1"/>
</dbReference>
<dbReference type="PROSITE" id="PS51608">
    <property type="entry name" value="SAM_MT_UBIE"/>
    <property type="match status" value="1"/>
</dbReference>
<dbReference type="GO" id="GO:0043770">
    <property type="term" value="F:demethylmenaquinone methyltransferase activity"/>
    <property type="evidence" value="ECO:0007669"/>
    <property type="project" value="UniProtKB-UniRule"/>
</dbReference>
<keyword evidence="7" id="KW-1185">Reference proteome</keyword>
<evidence type="ECO:0000256" key="3">
    <source>
        <dbReference type="ARBA" id="ARBA00022679"/>
    </source>
</evidence>
<evidence type="ECO:0000256" key="4">
    <source>
        <dbReference type="ARBA" id="ARBA00022691"/>
    </source>
</evidence>
<proteinExistence type="inferred from homology"/>
<dbReference type="EC" id="2.1.1.163" evidence="5"/>
<dbReference type="NCBIfam" id="TIGR01934">
    <property type="entry name" value="MenG_MenH_UbiE"/>
    <property type="match status" value="1"/>
</dbReference>
<sequence length="243" mass="27436">MTVTPYKASSDGKKKQIKAMFDNIAHKYDFLNHSLSMGIDKIWRRRAIKLLKDLDRPEVLDIATGTGDLAIAAMKLNPKRIVGLDLSAEMLKVGVEKVKKKGLDQVISMVEGDSENLPFKDHEFDAATVAFGVRNFENLNKGLVEINRVLKDGGKFMVLEFSNPSKFPFKQIYQFYSTKILPWWGGLLSKDKAAYTYLPESVAAFPEGDAFVKELNKAGFKSLKVWRQTFGIATIYFAQKEIQ</sequence>
<dbReference type="RefSeq" id="WP_301189786.1">
    <property type="nucleotide sequence ID" value="NZ_JAPDPJ010000011.1"/>
</dbReference>
<comment type="catalytic activity">
    <reaction evidence="5">
        <text>a 2-demethylmenaquinol + S-adenosyl-L-methionine = a menaquinol + S-adenosyl-L-homocysteine + H(+)</text>
        <dbReference type="Rhea" id="RHEA:42640"/>
        <dbReference type="Rhea" id="RHEA-COMP:9539"/>
        <dbReference type="Rhea" id="RHEA-COMP:9563"/>
        <dbReference type="ChEBI" id="CHEBI:15378"/>
        <dbReference type="ChEBI" id="CHEBI:18151"/>
        <dbReference type="ChEBI" id="CHEBI:55437"/>
        <dbReference type="ChEBI" id="CHEBI:57856"/>
        <dbReference type="ChEBI" id="CHEBI:59789"/>
        <dbReference type="EC" id="2.1.1.163"/>
    </reaction>
</comment>
<dbReference type="Pfam" id="PF01209">
    <property type="entry name" value="Ubie_methyltran"/>
    <property type="match status" value="1"/>
</dbReference>
<dbReference type="CDD" id="cd02440">
    <property type="entry name" value="AdoMet_MTases"/>
    <property type="match status" value="1"/>
</dbReference>
<accession>A0AAE3M3S2</accession>
<dbReference type="GO" id="GO:0032259">
    <property type="term" value="P:methylation"/>
    <property type="evidence" value="ECO:0007669"/>
    <property type="project" value="UniProtKB-KW"/>
</dbReference>
<dbReference type="HAMAP" id="MF_01813">
    <property type="entry name" value="MenG_UbiE_methyltr"/>
    <property type="match status" value="1"/>
</dbReference>